<dbReference type="AlphaFoldDB" id="E5XSA3"/>
<dbReference type="Gene3D" id="3.30.9.10">
    <property type="entry name" value="D-Amino Acid Oxidase, subunit A, domain 2"/>
    <property type="match status" value="1"/>
</dbReference>
<dbReference type="EMBL" id="ACZI02000002">
    <property type="protein sequence ID" value="EFV12771.1"/>
    <property type="molecule type" value="Genomic_DNA"/>
</dbReference>
<dbReference type="PANTHER" id="PTHR46865">
    <property type="entry name" value="OXIDOREDUCTASE-RELATED"/>
    <property type="match status" value="1"/>
</dbReference>
<keyword evidence="3" id="KW-1185">Reference proteome</keyword>
<evidence type="ECO:0000313" key="3">
    <source>
        <dbReference type="Proteomes" id="UP000004816"/>
    </source>
</evidence>
<dbReference type="OrthoDB" id="3356051at2"/>
<organism evidence="2 3">
    <name type="scientific">Segniliparus rugosus (strain ATCC BAA-974 / DSM 45345 / CCUG 50838 / CIP 108380 / JCM 13579 / CDC 945)</name>
    <dbReference type="NCBI Taxonomy" id="679197"/>
    <lineage>
        <taxon>Bacteria</taxon>
        <taxon>Bacillati</taxon>
        <taxon>Actinomycetota</taxon>
        <taxon>Actinomycetes</taxon>
        <taxon>Mycobacteriales</taxon>
        <taxon>Segniliparaceae</taxon>
        <taxon>Segniliparus</taxon>
    </lineage>
</organism>
<dbReference type="InterPro" id="IPR002938">
    <property type="entry name" value="FAD-bd"/>
</dbReference>
<dbReference type="RefSeq" id="WP_007470644.1">
    <property type="nucleotide sequence ID" value="NZ_KI391953.1"/>
</dbReference>
<comment type="caution">
    <text evidence="2">The sequence shown here is derived from an EMBL/GenBank/DDBJ whole genome shotgun (WGS) entry which is preliminary data.</text>
</comment>
<accession>E5XSA3</accession>
<dbReference type="Proteomes" id="UP000004816">
    <property type="component" value="Unassembled WGS sequence"/>
</dbReference>
<dbReference type="Gene3D" id="3.50.50.60">
    <property type="entry name" value="FAD/NAD(P)-binding domain"/>
    <property type="match status" value="1"/>
</dbReference>
<dbReference type="STRING" id="679197.HMPREF9336_02375"/>
<feature type="domain" description="FAD-binding" evidence="1">
    <location>
        <begin position="4"/>
        <end position="318"/>
    </location>
</feature>
<dbReference type="InterPro" id="IPR036188">
    <property type="entry name" value="FAD/NAD-bd_sf"/>
</dbReference>
<evidence type="ECO:0000313" key="2">
    <source>
        <dbReference type="EMBL" id="EFV12771.1"/>
    </source>
</evidence>
<gene>
    <name evidence="2" type="ORF">HMPREF9336_02375</name>
</gene>
<proteinExistence type="predicted"/>
<dbReference type="Pfam" id="PF01494">
    <property type="entry name" value="FAD_binding_3"/>
    <property type="match status" value="1"/>
</dbReference>
<reference evidence="2 3" key="1">
    <citation type="journal article" date="2011" name="Stand. Genomic Sci.">
        <title>High quality draft genome sequence of Segniliparus rugosus CDC 945(T)= (ATCC BAA-974(T)).</title>
        <authorList>
            <person name="Earl A.M."/>
            <person name="Desjardins C.A."/>
            <person name="Fitzgerald M.G."/>
            <person name="Arachchi H.M."/>
            <person name="Zeng Q."/>
            <person name="Mehta T."/>
            <person name="Griggs A."/>
            <person name="Birren B.W."/>
            <person name="Toney N.C."/>
            <person name="Carr J."/>
            <person name="Posey J."/>
            <person name="Butler W.R."/>
        </authorList>
    </citation>
    <scope>NUCLEOTIDE SEQUENCE [LARGE SCALE GENOMIC DNA]</scope>
    <source>
        <strain evidence="3">ATCC BAA-974 / DSM 45345 / CCUG 50838 / CIP 108380 / JCM 13579 / CDC 945</strain>
    </source>
</reference>
<dbReference type="HOGENOM" id="CLU_009665_1_0_11"/>
<evidence type="ECO:0000259" key="1">
    <source>
        <dbReference type="Pfam" id="PF01494"/>
    </source>
</evidence>
<name>E5XSA3_SEGRC</name>
<dbReference type="GO" id="GO:0071949">
    <property type="term" value="F:FAD binding"/>
    <property type="evidence" value="ECO:0007669"/>
    <property type="project" value="InterPro"/>
</dbReference>
<dbReference type="PANTHER" id="PTHR46865:SF2">
    <property type="entry name" value="MONOOXYGENASE"/>
    <property type="match status" value="1"/>
</dbReference>
<dbReference type="InterPro" id="IPR051704">
    <property type="entry name" value="FAD_aromatic-hydroxylase"/>
</dbReference>
<sequence>MALSVLISGGGVAGPALAFWLNRHGHATTIVEQAPALRVGGQAVDFRGPSIAVLEKMGVLAHVRAQATGMGPATIVDEQGRPIAEEPAEVSSGELEIVWGSLARILHDAVRDQTEYRFGTRITGLDDQGEKVAATFSDGSAETYDLVIGADGLHSGLRALVFGPEEQFVTQLGQCFCYFDIENHLNIDHRGIFLESPGRMAGLQGVEPDQPARAMLYMAAHDLAFDYRDTEGNRRLFAERYAGLGWEVPNILRALATADPVYFDTIAQVHLAEYSRGRIALIGDAAWCASPRSGMGTSLAVVGAYVLAHELRAARGDHRAAFARYQQLLMPYAARCKKLAIDSLKAEAPTGPFGRAVRRLSLHALRLPFVSKIVAERALAVGRSFRLPEYEQG</sequence>
<dbReference type="eggNOG" id="COG0654">
    <property type="taxonomic scope" value="Bacteria"/>
</dbReference>
<dbReference type="PRINTS" id="PR00420">
    <property type="entry name" value="RNGMNOXGNASE"/>
</dbReference>
<protein>
    <recommendedName>
        <fullName evidence="1">FAD-binding domain-containing protein</fullName>
    </recommendedName>
</protein>
<dbReference type="SUPFAM" id="SSF51905">
    <property type="entry name" value="FAD/NAD(P)-binding domain"/>
    <property type="match status" value="1"/>
</dbReference>